<evidence type="ECO:0000313" key="5">
    <source>
        <dbReference type="EMBL" id="ALS99237.1"/>
    </source>
</evidence>
<organism evidence="5 6">
    <name type="scientific">Lacimicrobium alkaliphilum</name>
    <dbReference type="NCBI Taxonomy" id="1526571"/>
    <lineage>
        <taxon>Bacteria</taxon>
        <taxon>Pseudomonadati</taxon>
        <taxon>Pseudomonadota</taxon>
        <taxon>Gammaproteobacteria</taxon>
        <taxon>Alteromonadales</taxon>
        <taxon>Alteromonadaceae</taxon>
        <taxon>Lacimicrobium</taxon>
    </lineage>
</organism>
<dbReference type="InterPro" id="IPR050834">
    <property type="entry name" value="Glycosyltransf_2"/>
</dbReference>
<dbReference type="STRING" id="1526571.AT746_13885"/>
<proteinExistence type="inferred from homology"/>
<gene>
    <name evidence="5" type="ORF">AT746_13885</name>
</gene>
<keyword evidence="6" id="KW-1185">Reference proteome</keyword>
<name>A0A0U3BC45_9ALTE</name>
<dbReference type="EMBL" id="CP013650">
    <property type="protein sequence ID" value="ALS99237.1"/>
    <property type="molecule type" value="Genomic_DNA"/>
</dbReference>
<dbReference type="RefSeq" id="WP_062481287.1">
    <property type="nucleotide sequence ID" value="NZ_CP013650.1"/>
</dbReference>
<dbReference type="Pfam" id="PF00535">
    <property type="entry name" value="Glycos_transf_2"/>
    <property type="match status" value="1"/>
</dbReference>
<comment type="similarity">
    <text evidence="1">Belongs to the glycosyltransferase 2 family.</text>
</comment>
<reference evidence="5 6" key="1">
    <citation type="submission" date="2015-12" db="EMBL/GenBank/DDBJ databases">
        <title>Complete genome of Lacimicrobium alkaliphilum KCTC 32984.</title>
        <authorList>
            <person name="Kim S.-G."/>
            <person name="Lee Y.-J."/>
        </authorList>
    </citation>
    <scope>NUCLEOTIDE SEQUENCE [LARGE SCALE GENOMIC DNA]</scope>
    <source>
        <strain evidence="5 6">YelD216</strain>
    </source>
</reference>
<sequence>MDNHFTQINQVPEGIVFDAVVGMAVYREDRLEWVRQATQSILRQSYRNFVFCVVIDGEIPDDIASYLHEQADSEPRLILMQSKHNVGLSQCMNHIIDWAVPYAPDYFFRMDADDISRPQRLEKQIAFFRQHPDVDILGTALVEINEHGKRVGKRKLPLTHSEIVRFLPKRCSLNHPTVAMRFRVFEAGHRYRASLRNTQDYFLWIELAGAGFIFTNLADKLLQFRRVNDFYKRRGLSKSINEFKARLYAMRHLQKIRIGNIIYALAVLTLRLMPSRILKLAYKIDRLFLEKFVKH</sequence>
<accession>A0A0U3BC45</accession>
<dbReference type="AlphaFoldDB" id="A0A0U3BC45"/>
<keyword evidence="2" id="KW-0328">Glycosyltransferase</keyword>
<evidence type="ECO:0000256" key="2">
    <source>
        <dbReference type="ARBA" id="ARBA00022676"/>
    </source>
</evidence>
<dbReference type="Gene3D" id="3.90.550.10">
    <property type="entry name" value="Spore Coat Polysaccharide Biosynthesis Protein SpsA, Chain A"/>
    <property type="match status" value="1"/>
</dbReference>
<dbReference type="InterPro" id="IPR029044">
    <property type="entry name" value="Nucleotide-diphossugar_trans"/>
</dbReference>
<evidence type="ECO:0000259" key="4">
    <source>
        <dbReference type="Pfam" id="PF00535"/>
    </source>
</evidence>
<protein>
    <submittedName>
        <fullName evidence="5">Glycosyl transferase</fullName>
    </submittedName>
</protein>
<dbReference type="SUPFAM" id="SSF53448">
    <property type="entry name" value="Nucleotide-diphospho-sugar transferases"/>
    <property type="match status" value="1"/>
</dbReference>
<dbReference type="Proteomes" id="UP000068447">
    <property type="component" value="Chromosome"/>
</dbReference>
<evidence type="ECO:0000313" key="6">
    <source>
        <dbReference type="Proteomes" id="UP000068447"/>
    </source>
</evidence>
<evidence type="ECO:0000256" key="1">
    <source>
        <dbReference type="ARBA" id="ARBA00006739"/>
    </source>
</evidence>
<dbReference type="InterPro" id="IPR001173">
    <property type="entry name" value="Glyco_trans_2-like"/>
</dbReference>
<dbReference type="PANTHER" id="PTHR43685">
    <property type="entry name" value="GLYCOSYLTRANSFERASE"/>
    <property type="match status" value="1"/>
</dbReference>
<dbReference type="KEGG" id="lal:AT746_13885"/>
<dbReference type="PANTHER" id="PTHR43685:SF5">
    <property type="entry name" value="GLYCOSYLTRANSFERASE EPSE-RELATED"/>
    <property type="match status" value="1"/>
</dbReference>
<keyword evidence="3 5" id="KW-0808">Transferase</keyword>
<evidence type="ECO:0000256" key="3">
    <source>
        <dbReference type="ARBA" id="ARBA00022679"/>
    </source>
</evidence>
<dbReference type="GO" id="GO:0016757">
    <property type="term" value="F:glycosyltransferase activity"/>
    <property type="evidence" value="ECO:0007669"/>
    <property type="project" value="UniProtKB-KW"/>
</dbReference>
<feature type="domain" description="Glycosyltransferase 2-like" evidence="4">
    <location>
        <begin position="21"/>
        <end position="185"/>
    </location>
</feature>